<name>A0A392VML9_9FABA</name>
<dbReference type="EMBL" id="LXQA011172012">
    <property type="protein sequence ID" value="MCI87660.1"/>
    <property type="molecule type" value="Genomic_DNA"/>
</dbReference>
<accession>A0A392VML9</accession>
<proteinExistence type="predicted"/>
<reference evidence="1 2" key="1">
    <citation type="journal article" date="2018" name="Front. Plant Sci.">
        <title>Red Clover (Trifolium pratense) and Zigzag Clover (T. medium) - A Picture of Genomic Similarities and Differences.</title>
        <authorList>
            <person name="Dluhosova J."/>
            <person name="Istvanek J."/>
            <person name="Nedelnik J."/>
            <person name="Repkova J."/>
        </authorList>
    </citation>
    <scope>NUCLEOTIDE SEQUENCE [LARGE SCALE GENOMIC DNA]</scope>
    <source>
        <strain evidence="2">cv. 10/8</strain>
        <tissue evidence="1">Leaf</tissue>
    </source>
</reference>
<feature type="non-terminal residue" evidence="1">
    <location>
        <position position="1"/>
    </location>
</feature>
<keyword evidence="2" id="KW-1185">Reference proteome</keyword>
<comment type="caution">
    <text evidence="1">The sequence shown here is derived from an EMBL/GenBank/DDBJ whole genome shotgun (WGS) entry which is preliminary data.</text>
</comment>
<evidence type="ECO:0000313" key="2">
    <source>
        <dbReference type="Proteomes" id="UP000265520"/>
    </source>
</evidence>
<protein>
    <submittedName>
        <fullName evidence="1">Uncharacterized protein</fullName>
    </submittedName>
</protein>
<evidence type="ECO:0000313" key="1">
    <source>
        <dbReference type="EMBL" id="MCI87660.1"/>
    </source>
</evidence>
<dbReference type="AlphaFoldDB" id="A0A392VML9"/>
<organism evidence="1 2">
    <name type="scientific">Trifolium medium</name>
    <dbReference type="NCBI Taxonomy" id="97028"/>
    <lineage>
        <taxon>Eukaryota</taxon>
        <taxon>Viridiplantae</taxon>
        <taxon>Streptophyta</taxon>
        <taxon>Embryophyta</taxon>
        <taxon>Tracheophyta</taxon>
        <taxon>Spermatophyta</taxon>
        <taxon>Magnoliopsida</taxon>
        <taxon>eudicotyledons</taxon>
        <taxon>Gunneridae</taxon>
        <taxon>Pentapetalae</taxon>
        <taxon>rosids</taxon>
        <taxon>fabids</taxon>
        <taxon>Fabales</taxon>
        <taxon>Fabaceae</taxon>
        <taxon>Papilionoideae</taxon>
        <taxon>50 kb inversion clade</taxon>
        <taxon>NPAAA clade</taxon>
        <taxon>Hologalegina</taxon>
        <taxon>IRL clade</taxon>
        <taxon>Trifolieae</taxon>
        <taxon>Trifolium</taxon>
    </lineage>
</organism>
<dbReference type="Proteomes" id="UP000265520">
    <property type="component" value="Unassembled WGS sequence"/>
</dbReference>
<sequence>ENLPRRCRVENGEEECYHAEVLDFDALGFLNFYSKKALV</sequence>